<feature type="transmembrane region" description="Helical" evidence="1">
    <location>
        <begin position="48"/>
        <end position="71"/>
    </location>
</feature>
<organism evidence="2 3">
    <name type="scientific">Actinacidiphila glaucinigra</name>
    <dbReference type="NCBI Taxonomy" id="235986"/>
    <lineage>
        <taxon>Bacteria</taxon>
        <taxon>Bacillati</taxon>
        <taxon>Actinomycetota</taxon>
        <taxon>Actinomycetes</taxon>
        <taxon>Kitasatosporales</taxon>
        <taxon>Streptomycetaceae</taxon>
        <taxon>Actinacidiphila</taxon>
    </lineage>
</organism>
<dbReference type="Proteomes" id="UP000198280">
    <property type="component" value="Unassembled WGS sequence"/>
</dbReference>
<dbReference type="RefSeq" id="WP_089225559.1">
    <property type="nucleotide sequence ID" value="NZ_FZOF01000010.1"/>
</dbReference>
<gene>
    <name evidence="2" type="ORF">SAMN05216252_110111</name>
</gene>
<keyword evidence="1" id="KW-1133">Transmembrane helix</keyword>
<reference evidence="2 3" key="1">
    <citation type="submission" date="2017-06" db="EMBL/GenBank/DDBJ databases">
        <authorList>
            <person name="Kim H.J."/>
            <person name="Triplett B.A."/>
        </authorList>
    </citation>
    <scope>NUCLEOTIDE SEQUENCE [LARGE SCALE GENOMIC DNA]</scope>
    <source>
        <strain evidence="2 3">CGMCC 4.1858</strain>
    </source>
</reference>
<keyword evidence="1" id="KW-0472">Membrane</keyword>
<protein>
    <submittedName>
        <fullName evidence="2">Uncharacterized protein</fullName>
    </submittedName>
</protein>
<accession>A0A239IDA8</accession>
<proteinExistence type="predicted"/>
<evidence type="ECO:0000256" key="1">
    <source>
        <dbReference type="SAM" id="Phobius"/>
    </source>
</evidence>
<sequence>MTAWFRAVYDLGVGVALMSVAFDVGAVAGRLHGRLARRPRVGAVVTPLVLRATCAVLGAITVAVGAVRLVAWYRVTA</sequence>
<keyword evidence="1" id="KW-0812">Transmembrane</keyword>
<dbReference type="AlphaFoldDB" id="A0A239IDA8"/>
<dbReference type="EMBL" id="FZOF01000010">
    <property type="protein sequence ID" value="SNS91630.1"/>
    <property type="molecule type" value="Genomic_DNA"/>
</dbReference>
<evidence type="ECO:0000313" key="3">
    <source>
        <dbReference type="Proteomes" id="UP000198280"/>
    </source>
</evidence>
<name>A0A239IDA8_9ACTN</name>
<feature type="transmembrane region" description="Helical" evidence="1">
    <location>
        <begin position="7"/>
        <end position="28"/>
    </location>
</feature>
<keyword evidence="3" id="KW-1185">Reference proteome</keyword>
<evidence type="ECO:0000313" key="2">
    <source>
        <dbReference type="EMBL" id="SNS91630.1"/>
    </source>
</evidence>